<keyword evidence="5" id="KW-1185">Reference proteome</keyword>
<feature type="repeat" description="Hemopexin" evidence="1">
    <location>
        <begin position="287"/>
        <end position="341"/>
    </location>
</feature>
<comment type="caution">
    <text evidence="4">The sequence shown here is derived from an EMBL/GenBank/DDBJ whole genome shotgun (WGS) entry which is preliminary data.</text>
</comment>
<feature type="region of interest" description="Disordered" evidence="2">
    <location>
        <begin position="454"/>
        <end position="476"/>
    </location>
</feature>
<dbReference type="PROSITE" id="PS51642">
    <property type="entry name" value="HEMOPEXIN_2"/>
    <property type="match status" value="1"/>
</dbReference>
<evidence type="ECO:0000256" key="2">
    <source>
        <dbReference type="SAM" id="MobiDB-lite"/>
    </source>
</evidence>
<dbReference type="Gene3D" id="2.110.10.10">
    <property type="entry name" value="Hemopexin-like domain"/>
    <property type="match status" value="1"/>
</dbReference>
<name>A0A1W0X9D5_HYPEX</name>
<dbReference type="OrthoDB" id="406838at2759"/>
<dbReference type="EMBL" id="MTYJ01000008">
    <property type="protein sequence ID" value="OQV24004.1"/>
    <property type="molecule type" value="Genomic_DNA"/>
</dbReference>
<feature type="signal peptide" evidence="3">
    <location>
        <begin position="1"/>
        <end position="32"/>
    </location>
</feature>
<feature type="chain" id="PRO_5012415884" evidence="3">
    <location>
        <begin position="33"/>
        <end position="476"/>
    </location>
</feature>
<protein>
    <submittedName>
        <fullName evidence="4">Uncharacterized protein</fullName>
    </submittedName>
</protein>
<reference evidence="5" key="1">
    <citation type="submission" date="2017-01" db="EMBL/GenBank/DDBJ databases">
        <title>Comparative genomics of anhydrobiosis in the tardigrade Hypsibius dujardini.</title>
        <authorList>
            <person name="Yoshida Y."/>
            <person name="Koutsovoulos G."/>
            <person name="Laetsch D."/>
            <person name="Stevens L."/>
            <person name="Kumar S."/>
            <person name="Horikawa D."/>
            <person name="Ishino K."/>
            <person name="Komine S."/>
            <person name="Tomita M."/>
            <person name="Blaxter M."/>
            <person name="Arakawa K."/>
        </authorList>
    </citation>
    <scope>NUCLEOTIDE SEQUENCE [LARGE SCALE GENOMIC DNA]</scope>
    <source>
        <strain evidence="5">Z151</strain>
    </source>
</reference>
<dbReference type="SUPFAM" id="SSF50923">
    <property type="entry name" value="Hemopexin-like domain"/>
    <property type="match status" value="1"/>
</dbReference>
<sequence>MVVLLQSTCALSVSGKWFILLALRILPNLCDAALTGVRNAAIPGGNVSFFFGQVEGITQRDLAPSLQRQARSFGSGEYGIGILPLLLAIQQAKSQADPAAADPAAADPAAQPKVSSLSALLPFLLGNGLNGRLGGGSSFGGSYEGPPGGGLNSLIPLLAIAAAATPAPTPAQGSGAMMAGAGTFKAAELQLMDEKVPEKQRNLKRYPSNGAAPAPTAHHSAAPVAAFPTARPATSPADDCAVRQPRSSVCDDLPVDKILALKNSIVVVKGRKLYRVRPNGDPFDMHPTMLDEKMEKMTATATIGQSQYVFQGDKVTKYDMQFKAPVKGKYPKPVTEEFPGVLTPVDGVFQLNNHTYVFASGAKFVYYQPNGNPKVDPRYSPQYLDDVPGVPPTIDSAFTIKDRKFVHKQGSIYELAPNEMKAIGEIPVASSVVDGWLKCPELFPPSCGKRQVDILKKTSTKPTTTTPEPEPSMPLP</sequence>
<accession>A0A1W0X9D5</accession>
<proteinExistence type="predicted"/>
<dbReference type="InterPro" id="IPR018487">
    <property type="entry name" value="Hemopexin-like_repeat"/>
</dbReference>
<keyword evidence="3" id="KW-0732">Signal</keyword>
<gene>
    <name evidence="4" type="ORF">BV898_01962</name>
</gene>
<dbReference type="InterPro" id="IPR036375">
    <property type="entry name" value="Hemopexin-like_dom_sf"/>
</dbReference>
<evidence type="ECO:0000256" key="3">
    <source>
        <dbReference type="SAM" id="SignalP"/>
    </source>
</evidence>
<dbReference type="AlphaFoldDB" id="A0A1W0X9D5"/>
<dbReference type="Proteomes" id="UP000192578">
    <property type="component" value="Unassembled WGS sequence"/>
</dbReference>
<evidence type="ECO:0000313" key="4">
    <source>
        <dbReference type="EMBL" id="OQV24004.1"/>
    </source>
</evidence>
<evidence type="ECO:0000256" key="1">
    <source>
        <dbReference type="PROSITE-ProRule" id="PRU01011"/>
    </source>
</evidence>
<organism evidence="4 5">
    <name type="scientific">Hypsibius exemplaris</name>
    <name type="common">Freshwater tardigrade</name>
    <dbReference type="NCBI Taxonomy" id="2072580"/>
    <lineage>
        <taxon>Eukaryota</taxon>
        <taxon>Metazoa</taxon>
        <taxon>Ecdysozoa</taxon>
        <taxon>Tardigrada</taxon>
        <taxon>Eutardigrada</taxon>
        <taxon>Parachela</taxon>
        <taxon>Hypsibioidea</taxon>
        <taxon>Hypsibiidae</taxon>
        <taxon>Hypsibius</taxon>
    </lineage>
</organism>
<evidence type="ECO:0000313" key="5">
    <source>
        <dbReference type="Proteomes" id="UP000192578"/>
    </source>
</evidence>